<reference evidence="3" key="5">
    <citation type="submission" date="2024-05" db="EMBL/GenBank/DDBJ databases">
        <authorList>
            <person name="Sun Q."/>
            <person name="Sedlacek I."/>
        </authorList>
    </citation>
    <scope>NUCLEOTIDE SEQUENCE</scope>
    <source>
        <strain evidence="3">CCM 7403</strain>
    </source>
</reference>
<protein>
    <submittedName>
        <fullName evidence="4">Universal stress protein</fullName>
    </submittedName>
</protein>
<dbReference type="AlphaFoldDB" id="A0A4P7UCY7"/>
<dbReference type="RefSeq" id="WP_135831827.1">
    <property type="nucleotide sequence ID" value="NZ_BMCK01000002.1"/>
</dbReference>
<keyword evidence="6" id="KW-1185">Reference proteome</keyword>
<reference evidence="3" key="2">
    <citation type="journal article" date="2014" name="Int. J. Syst. Evol. Microbiol.">
        <title>Complete genome of a new Firmicutes species belonging to the dominant human colonic microbiota ('Ruminococcus bicirculans') reveals two chromosomes and a selective capacity to utilize plant glucans.</title>
        <authorList>
            <consortium name="NISC Comparative Sequencing Program"/>
            <person name="Wegmann U."/>
            <person name="Louis P."/>
            <person name="Goesmann A."/>
            <person name="Henrissat B."/>
            <person name="Duncan S.H."/>
            <person name="Flint H.J."/>
        </authorList>
    </citation>
    <scope>NUCLEOTIDE SEQUENCE</scope>
    <source>
        <strain evidence="3">CCM 7403</strain>
    </source>
</reference>
<sequence length="134" mass="14213">MTVVVGYIPNEFGEVALDAGVQEALRRGSRVVVVNATRGDSYIDERFVGESSLGALEERLAGLGVECELRQTMGPDVADELVGVAREVDADMIVLGLRPRSPVGKLLMGSVAQRVLLDASCAVLTVKPPRPTGH</sequence>
<feature type="domain" description="UspA" evidence="2">
    <location>
        <begin position="2"/>
        <end position="127"/>
    </location>
</feature>
<proteinExistence type="inferred from homology"/>
<evidence type="ECO:0000256" key="1">
    <source>
        <dbReference type="ARBA" id="ARBA00008791"/>
    </source>
</evidence>
<evidence type="ECO:0000313" key="4">
    <source>
        <dbReference type="EMBL" id="QCC76779.1"/>
    </source>
</evidence>
<dbReference type="OrthoDB" id="5419113at2"/>
<dbReference type="InterPro" id="IPR014729">
    <property type="entry name" value="Rossmann-like_a/b/a_fold"/>
</dbReference>
<dbReference type="SUPFAM" id="SSF52402">
    <property type="entry name" value="Adenine nucleotide alpha hydrolases-like"/>
    <property type="match status" value="1"/>
</dbReference>
<name>A0A4P7UCY7_9ACTN</name>
<dbReference type="CDD" id="cd00293">
    <property type="entry name" value="USP-like"/>
    <property type="match status" value="1"/>
</dbReference>
<dbReference type="PANTHER" id="PTHR46268">
    <property type="entry name" value="STRESS RESPONSE PROTEIN NHAX"/>
    <property type="match status" value="1"/>
</dbReference>
<dbReference type="Proteomes" id="UP000630594">
    <property type="component" value="Unassembled WGS sequence"/>
</dbReference>
<gene>
    <name evidence="4" type="ORF">E2C04_05285</name>
    <name evidence="3" type="ORF">GCM10007231_14140</name>
</gene>
<dbReference type="Proteomes" id="UP000297025">
    <property type="component" value="Chromosome"/>
</dbReference>
<dbReference type="Gene3D" id="3.40.50.620">
    <property type="entry name" value="HUPs"/>
    <property type="match status" value="1"/>
</dbReference>
<evidence type="ECO:0000313" key="6">
    <source>
        <dbReference type="Proteomes" id="UP000630594"/>
    </source>
</evidence>
<dbReference type="EMBL" id="CP038462">
    <property type="protein sequence ID" value="QCC76779.1"/>
    <property type="molecule type" value="Genomic_DNA"/>
</dbReference>
<comment type="similarity">
    <text evidence="1">Belongs to the universal stress protein A family.</text>
</comment>
<evidence type="ECO:0000259" key="2">
    <source>
        <dbReference type="Pfam" id="PF00582"/>
    </source>
</evidence>
<reference evidence="4" key="4">
    <citation type="submission" date="2019-03" db="EMBL/GenBank/DDBJ databases">
        <authorList>
            <person name="Huang Y."/>
        </authorList>
    </citation>
    <scope>NUCLEOTIDE SEQUENCE</scope>
    <source>
        <strain evidence="4">JCM 16608</strain>
    </source>
</reference>
<organism evidence="4 5">
    <name type="scientific">Nocardioides daphniae</name>
    <dbReference type="NCBI Taxonomy" id="402297"/>
    <lineage>
        <taxon>Bacteria</taxon>
        <taxon>Bacillati</taxon>
        <taxon>Actinomycetota</taxon>
        <taxon>Actinomycetes</taxon>
        <taxon>Propionibacteriales</taxon>
        <taxon>Nocardioidaceae</taxon>
        <taxon>Nocardioides</taxon>
    </lineage>
</organism>
<dbReference type="InterPro" id="IPR006015">
    <property type="entry name" value="Universal_stress_UspA"/>
</dbReference>
<dbReference type="KEGG" id="ndp:E2C04_05285"/>
<reference evidence="4 5" key="1">
    <citation type="journal article" date="2008" name="Int. J. Syst. Evol. Microbiol.">
        <title>Nocardioides daphniae sp. nov., isolated from Daphnia cucullata (Crustacea: Cladocera).</title>
        <authorList>
            <person name="Toth E.M."/>
            <person name="Keki Z."/>
            <person name="Homonnay Z.G."/>
            <person name="Borsodi A.K."/>
            <person name="Marialigeti K."/>
            <person name="Schumann P."/>
        </authorList>
    </citation>
    <scope>NUCLEOTIDE SEQUENCE [LARGE SCALE GENOMIC DNA]</scope>
    <source>
        <strain evidence="4 5">JCM 16608</strain>
    </source>
</reference>
<dbReference type="EMBL" id="BMCK01000002">
    <property type="protein sequence ID" value="GGD16371.1"/>
    <property type="molecule type" value="Genomic_DNA"/>
</dbReference>
<dbReference type="PRINTS" id="PR01438">
    <property type="entry name" value="UNVRSLSTRESS"/>
</dbReference>
<dbReference type="PANTHER" id="PTHR46268:SF6">
    <property type="entry name" value="UNIVERSAL STRESS PROTEIN UP12"/>
    <property type="match status" value="1"/>
</dbReference>
<reference evidence="6" key="3">
    <citation type="journal article" date="2019" name="Int. J. Syst. Evol. Microbiol.">
        <title>The Global Catalogue of Microorganisms (GCM) 10K type strain sequencing project: providing services to taxonomists for standard genome sequencing and annotation.</title>
        <authorList>
            <consortium name="The Broad Institute Genomics Platform"/>
            <consortium name="The Broad Institute Genome Sequencing Center for Infectious Disease"/>
            <person name="Wu L."/>
            <person name="Ma J."/>
        </authorList>
    </citation>
    <scope>NUCLEOTIDE SEQUENCE [LARGE SCALE GENOMIC DNA]</scope>
    <source>
        <strain evidence="6">CCM 7403</strain>
    </source>
</reference>
<dbReference type="InterPro" id="IPR006016">
    <property type="entry name" value="UspA"/>
</dbReference>
<dbReference type="Pfam" id="PF00582">
    <property type="entry name" value="Usp"/>
    <property type="match status" value="1"/>
</dbReference>
<evidence type="ECO:0000313" key="3">
    <source>
        <dbReference type="EMBL" id="GGD16371.1"/>
    </source>
</evidence>
<accession>A0A4P7UCY7</accession>
<evidence type="ECO:0000313" key="5">
    <source>
        <dbReference type="Proteomes" id="UP000297025"/>
    </source>
</evidence>